<reference evidence="1 2" key="1">
    <citation type="submission" date="2024-02" db="EMBL/GenBank/DDBJ databases">
        <authorList>
            <person name="Chen Y."/>
            <person name="Shah S."/>
            <person name="Dougan E. K."/>
            <person name="Thang M."/>
            <person name="Chan C."/>
        </authorList>
    </citation>
    <scope>NUCLEOTIDE SEQUENCE [LARGE SCALE GENOMIC DNA]</scope>
</reference>
<evidence type="ECO:0000313" key="1">
    <source>
        <dbReference type="EMBL" id="CAK9064889.1"/>
    </source>
</evidence>
<protein>
    <submittedName>
        <fullName evidence="1">Uncharacterized protein</fullName>
    </submittedName>
</protein>
<accession>A0ABP0NMV7</accession>
<evidence type="ECO:0000313" key="2">
    <source>
        <dbReference type="Proteomes" id="UP001642464"/>
    </source>
</evidence>
<dbReference type="EMBL" id="CAXAMM010029546">
    <property type="protein sequence ID" value="CAK9064889.1"/>
    <property type="molecule type" value="Genomic_DNA"/>
</dbReference>
<gene>
    <name evidence="1" type="ORF">SCF082_LOCUS33326</name>
</gene>
<comment type="caution">
    <text evidence="1">The sequence shown here is derived from an EMBL/GenBank/DDBJ whole genome shotgun (WGS) entry which is preliminary data.</text>
</comment>
<dbReference type="Proteomes" id="UP001642464">
    <property type="component" value="Unassembled WGS sequence"/>
</dbReference>
<name>A0ABP0NMV7_9DINO</name>
<keyword evidence="2" id="KW-1185">Reference proteome</keyword>
<sequence>MHCVPVVQLLFLRQLGQDLAEQLDNDWKRWQANVPPCSKCSKPPMKRAVIEIVLQETQDVEELKIELDEEPIGLGTASAELRQEISNYLSVAELCAERATCRGKSSTEAFVGHLVQLQLQGPAVFSAAAESYINKNAVELAQCEQLYARDDFRVYAGLQGFKCFFMSNEKAMNRWWECNPIAFTCLLESLVQHRSGKRMTFLMFAVSQYIFEYLNSLDAKRVMAEGIKHLMASSPSENMQKHVRNVVGKLCRAERIALKLLDYSIAGEQCEG</sequence>
<proteinExistence type="predicted"/>
<organism evidence="1 2">
    <name type="scientific">Durusdinium trenchii</name>
    <dbReference type="NCBI Taxonomy" id="1381693"/>
    <lineage>
        <taxon>Eukaryota</taxon>
        <taxon>Sar</taxon>
        <taxon>Alveolata</taxon>
        <taxon>Dinophyceae</taxon>
        <taxon>Suessiales</taxon>
        <taxon>Symbiodiniaceae</taxon>
        <taxon>Durusdinium</taxon>
    </lineage>
</organism>